<dbReference type="Gene3D" id="2.30.30.1210">
    <property type="entry name" value="Domain of unknown function DUF1541"/>
    <property type="match status" value="1"/>
</dbReference>
<organism evidence="4 5">
    <name type="scientific">Corynebacterium mycetoides</name>
    <dbReference type="NCBI Taxonomy" id="38302"/>
    <lineage>
        <taxon>Bacteria</taxon>
        <taxon>Bacillati</taxon>
        <taxon>Actinomycetota</taxon>
        <taxon>Actinomycetes</taxon>
        <taxon>Mycobacteriales</taxon>
        <taxon>Corynebacteriaceae</taxon>
        <taxon>Corynebacterium</taxon>
    </lineage>
</organism>
<dbReference type="EMBL" id="LT629700">
    <property type="protein sequence ID" value="SDL99272.1"/>
    <property type="molecule type" value="Genomic_DNA"/>
</dbReference>
<evidence type="ECO:0000259" key="3">
    <source>
        <dbReference type="Pfam" id="PF07563"/>
    </source>
</evidence>
<feature type="compositionally biased region" description="Low complexity" evidence="1">
    <location>
        <begin position="53"/>
        <end position="76"/>
    </location>
</feature>
<feature type="domain" description="DUF1541" evidence="3">
    <location>
        <begin position="175"/>
        <end position="223"/>
    </location>
</feature>
<keyword evidence="5" id="KW-1185">Reference proteome</keyword>
<dbReference type="InterPro" id="IPR011438">
    <property type="entry name" value="DUF1541"/>
</dbReference>
<evidence type="ECO:0000313" key="4">
    <source>
        <dbReference type="EMBL" id="SDL99272.1"/>
    </source>
</evidence>
<feature type="domain" description="DUF1541" evidence="3">
    <location>
        <begin position="112"/>
        <end position="161"/>
    </location>
</feature>
<evidence type="ECO:0000256" key="1">
    <source>
        <dbReference type="SAM" id="MobiDB-lite"/>
    </source>
</evidence>
<gene>
    <name evidence="4" type="ORF">SAMN04488535_1494</name>
</gene>
<feature type="signal peptide" evidence="2">
    <location>
        <begin position="1"/>
        <end position="47"/>
    </location>
</feature>
<feature type="chain" id="PRO_5038401616" description="DUF1541 domain-containing protein" evidence="2">
    <location>
        <begin position="48"/>
        <end position="230"/>
    </location>
</feature>
<keyword evidence="2" id="KW-0732">Signal</keyword>
<dbReference type="Proteomes" id="UP000199350">
    <property type="component" value="Chromosome I"/>
</dbReference>
<dbReference type="STRING" id="38302.SAMN04488535_1494"/>
<feature type="region of interest" description="Disordered" evidence="1">
    <location>
        <begin position="53"/>
        <end position="103"/>
    </location>
</feature>
<proteinExistence type="predicted"/>
<accession>A0A1G9PK87</accession>
<protein>
    <recommendedName>
        <fullName evidence="3">DUF1541 domain-containing protein</fullName>
    </recommendedName>
</protein>
<sequence length="230" mass="24272">MINHDALEAPSLAESQLLHQPRNLESIIMKRTIALAALALTSSLALAACTDDTASDAPETTTTTTSETATQSSEETGMNDQMGAEGHDHPADGGQPPAGIAAEENPTYPVDTEVVLTADHMPGMEGAEATIAGAFDTTTYSVSYTPTDGGDPVTDHRWVVHEELVDPGQAPLPEGSEVVLDAEHMSGMKGVEATIDYSTDETVYMVDLTVDGMTMTNHKWVTESENAPAE</sequence>
<reference evidence="5" key="1">
    <citation type="submission" date="2016-10" db="EMBL/GenBank/DDBJ databases">
        <authorList>
            <person name="Varghese N."/>
            <person name="Submissions S."/>
        </authorList>
    </citation>
    <scope>NUCLEOTIDE SEQUENCE [LARGE SCALE GENOMIC DNA]</scope>
    <source>
        <strain evidence="5">DSM 20632</strain>
    </source>
</reference>
<name>A0A1G9PK87_9CORY</name>
<evidence type="ECO:0000313" key="5">
    <source>
        <dbReference type="Proteomes" id="UP000199350"/>
    </source>
</evidence>
<dbReference type="AlphaFoldDB" id="A0A1G9PK87"/>
<dbReference type="Pfam" id="PF07563">
    <property type="entry name" value="DUF1541"/>
    <property type="match status" value="2"/>
</dbReference>
<evidence type="ECO:0000256" key="2">
    <source>
        <dbReference type="SAM" id="SignalP"/>
    </source>
</evidence>